<dbReference type="SUPFAM" id="SSF56322">
    <property type="entry name" value="ADC synthase"/>
    <property type="match status" value="1"/>
</dbReference>
<comment type="cofactor">
    <cofactor evidence="1 15">
        <name>Mg(2+)</name>
        <dbReference type="ChEBI" id="CHEBI:18420"/>
    </cofactor>
</comment>
<evidence type="ECO:0000256" key="10">
    <source>
        <dbReference type="ARBA" id="ARBA00022842"/>
    </source>
</evidence>
<evidence type="ECO:0000313" key="19">
    <source>
        <dbReference type="EMBL" id="MBD5779405.1"/>
    </source>
</evidence>
<evidence type="ECO:0000256" key="8">
    <source>
        <dbReference type="ARBA" id="ARBA00022723"/>
    </source>
</evidence>
<dbReference type="GO" id="GO:0046872">
    <property type="term" value="F:metal ion binding"/>
    <property type="evidence" value="ECO:0007669"/>
    <property type="project" value="UniProtKB-KW"/>
</dbReference>
<evidence type="ECO:0000256" key="3">
    <source>
        <dbReference type="ARBA" id="ARBA00009562"/>
    </source>
</evidence>
<evidence type="ECO:0000256" key="15">
    <source>
        <dbReference type="RuleBase" id="RU364045"/>
    </source>
</evidence>
<evidence type="ECO:0000256" key="2">
    <source>
        <dbReference type="ARBA" id="ARBA00004873"/>
    </source>
</evidence>
<keyword evidence="16" id="KW-0175">Coiled coil</keyword>
<reference evidence="19" key="1">
    <citation type="submission" date="2020-09" db="EMBL/GenBank/DDBJ databases">
        <title>Pelagicoccus enzymogenes sp. nov. with an EPS production, isolated from marine sediment.</title>
        <authorList>
            <person name="Feng X."/>
        </authorList>
    </citation>
    <scope>NUCLEOTIDE SEQUENCE</scope>
    <source>
        <strain evidence="19">NFK12</strain>
    </source>
</reference>
<keyword evidence="8 15" id="KW-0479">Metal-binding</keyword>
<comment type="caution">
    <text evidence="19">The sequence shown here is derived from an EMBL/GenBank/DDBJ whole genome shotgun (WGS) entry which is preliminary data.</text>
</comment>
<feature type="coiled-coil region" evidence="16">
    <location>
        <begin position="185"/>
        <end position="212"/>
    </location>
</feature>
<evidence type="ECO:0000256" key="6">
    <source>
        <dbReference type="ARBA" id="ARBA00020653"/>
    </source>
</evidence>
<name>A0A927F923_9BACT</name>
<dbReference type="GO" id="GO:0000162">
    <property type="term" value="P:L-tryptophan biosynthetic process"/>
    <property type="evidence" value="ECO:0007669"/>
    <property type="project" value="UniProtKB-KW"/>
</dbReference>
<dbReference type="AlphaFoldDB" id="A0A927F923"/>
<comment type="subunit">
    <text evidence="4 15">Heterotetramer consisting of two non-identical subunits: a beta subunit (TrpG) and a large alpha subunit (TrpE).</text>
</comment>
<evidence type="ECO:0000256" key="16">
    <source>
        <dbReference type="SAM" id="Coils"/>
    </source>
</evidence>
<evidence type="ECO:0000256" key="11">
    <source>
        <dbReference type="ARBA" id="ARBA00023141"/>
    </source>
</evidence>
<dbReference type="GO" id="GO:0004049">
    <property type="term" value="F:anthranilate synthase activity"/>
    <property type="evidence" value="ECO:0007669"/>
    <property type="project" value="UniProtKB-EC"/>
</dbReference>
<organism evidence="19 20">
    <name type="scientific">Pelagicoccus enzymogenes</name>
    <dbReference type="NCBI Taxonomy" id="2773457"/>
    <lineage>
        <taxon>Bacteria</taxon>
        <taxon>Pseudomonadati</taxon>
        <taxon>Verrucomicrobiota</taxon>
        <taxon>Opitutia</taxon>
        <taxon>Puniceicoccales</taxon>
        <taxon>Pelagicoccaceae</taxon>
        <taxon>Pelagicoccus</taxon>
    </lineage>
</organism>
<evidence type="ECO:0000256" key="4">
    <source>
        <dbReference type="ARBA" id="ARBA00011575"/>
    </source>
</evidence>
<keyword evidence="7 15" id="KW-0028">Amino-acid biosynthesis</keyword>
<feature type="domain" description="Anthranilate synthase component I N-terminal" evidence="18">
    <location>
        <begin position="33"/>
        <end position="174"/>
    </location>
</feature>
<dbReference type="InterPro" id="IPR005256">
    <property type="entry name" value="Anth_synth_I_PabB"/>
</dbReference>
<evidence type="ECO:0000313" key="20">
    <source>
        <dbReference type="Proteomes" id="UP000622317"/>
    </source>
</evidence>
<evidence type="ECO:0000259" key="18">
    <source>
        <dbReference type="Pfam" id="PF04715"/>
    </source>
</evidence>
<evidence type="ECO:0000256" key="14">
    <source>
        <dbReference type="ARBA" id="ARBA00047683"/>
    </source>
</evidence>
<dbReference type="PANTHER" id="PTHR11236:SF48">
    <property type="entry name" value="ISOCHORISMATE SYNTHASE MENF"/>
    <property type="match status" value="1"/>
</dbReference>
<evidence type="ECO:0000256" key="13">
    <source>
        <dbReference type="ARBA" id="ARBA00025634"/>
    </source>
</evidence>
<dbReference type="Proteomes" id="UP000622317">
    <property type="component" value="Unassembled WGS sequence"/>
</dbReference>
<dbReference type="EMBL" id="JACYFG010000007">
    <property type="protein sequence ID" value="MBD5779405.1"/>
    <property type="molecule type" value="Genomic_DNA"/>
</dbReference>
<dbReference type="PRINTS" id="PR00095">
    <property type="entry name" value="ANTSNTHASEI"/>
</dbReference>
<dbReference type="InterPro" id="IPR006805">
    <property type="entry name" value="Anth_synth_I_N"/>
</dbReference>
<evidence type="ECO:0000256" key="5">
    <source>
        <dbReference type="ARBA" id="ARBA00012266"/>
    </source>
</evidence>
<dbReference type="InterPro" id="IPR015890">
    <property type="entry name" value="Chorismate_C"/>
</dbReference>
<dbReference type="Pfam" id="PF00425">
    <property type="entry name" value="Chorismate_bind"/>
    <property type="match status" value="1"/>
</dbReference>
<comment type="function">
    <text evidence="13 15">Part of a heterotetrameric complex that catalyzes the two-step biosynthesis of anthranilate, an intermediate in the biosynthesis of L-tryptophan. In the first step, the glutamine-binding beta subunit (TrpG) of anthranilate synthase (AS) provides the glutamine amidotransferase activity which generates ammonia as a substrate that, along with chorismate, is used in the second step, catalyzed by the large alpha subunit of AS (TrpE) to produce anthranilate. In the absence of TrpG, TrpE can synthesize anthranilate directly from chorismate and high concentrations of ammonia.</text>
</comment>
<gene>
    <name evidence="15 19" type="primary">trpE</name>
    <name evidence="19" type="ORF">IEN85_07850</name>
</gene>
<dbReference type="RefSeq" id="WP_191616531.1">
    <property type="nucleotide sequence ID" value="NZ_JACYFG010000007.1"/>
</dbReference>
<dbReference type="EC" id="4.1.3.27" evidence="5 15"/>
<dbReference type="PANTHER" id="PTHR11236">
    <property type="entry name" value="AMINOBENZOATE/ANTHRANILATE SYNTHASE"/>
    <property type="match status" value="1"/>
</dbReference>
<keyword evidence="11 15" id="KW-0057">Aromatic amino acid biosynthesis</keyword>
<comment type="similarity">
    <text evidence="3 15">Belongs to the anthranilate synthase component I family.</text>
</comment>
<feature type="domain" description="Chorismate-utilising enzyme C-terminal" evidence="17">
    <location>
        <begin position="232"/>
        <end position="485"/>
    </location>
</feature>
<keyword evidence="10 15" id="KW-0460">Magnesium</keyword>
<evidence type="ECO:0000256" key="1">
    <source>
        <dbReference type="ARBA" id="ARBA00001946"/>
    </source>
</evidence>
<sequence>MAHQLHPNIDLETFESLAQKGNVIPVYADLMADLETPLTAYSKLKTDGPAFLLESIEGGERLSRYTFIACRPRKVYKCYWEKTIIEEAGQDSREIETPQDPLSLIEEEIAKHHPVEMPELAPFTGGAVGYVSYEYISRIETVVPTAPKNCHGSPLAYYMLADSMVIFDRAKQTMRLLVNARLEGKSNAGEAYEAALQELDQLKRRLEAQCTLAPATLNPPEGIKVPQGNFIKEDFEDMVERTKEYIRSGDIIQVVLSQRFEKDFRKTPLDLYRALRNVNPSPYMFLLETDDFAIVGASPEVHVRLTDKKVEIRPIAGTRHRGKTEAEDLALEAELLADEKEKAEHLMLVDLARNDIGRVCEYGSVEVPDYMIVERYSHVMHIVSQVEGKIAPDKNAFDLMRATFPAGTVSGAPKIRAMQIISENEPDQREFYSGALGYFSYNGNLDSCITLRTAMVKDGKIVIQSGAGIVADSIPESEYQETIFKASALFKAVGLAEAFEG</sequence>
<dbReference type="Pfam" id="PF04715">
    <property type="entry name" value="Anth_synt_I_N"/>
    <property type="match status" value="1"/>
</dbReference>
<keyword evidence="12 15" id="KW-0456">Lyase</keyword>
<protein>
    <recommendedName>
        <fullName evidence="6 15">Anthranilate synthase component 1</fullName>
        <ecNumber evidence="5 15">4.1.3.27</ecNumber>
    </recommendedName>
</protein>
<keyword evidence="20" id="KW-1185">Reference proteome</keyword>
<evidence type="ECO:0000256" key="7">
    <source>
        <dbReference type="ARBA" id="ARBA00022605"/>
    </source>
</evidence>
<evidence type="ECO:0000259" key="17">
    <source>
        <dbReference type="Pfam" id="PF00425"/>
    </source>
</evidence>
<evidence type="ECO:0000256" key="9">
    <source>
        <dbReference type="ARBA" id="ARBA00022822"/>
    </source>
</evidence>
<dbReference type="InterPro" id="IPR019999">
    <property type="entry name" value="Anth_synth_I-like"/>
</dbReference>
<keyword evidence="9 15" id="KW-0822">Tryptophan biosynthesis</keyword>
<evidence type="ECO:0000256" key="12">
    <source>
        <dbReference type="ARBA" id="ARBA00023239"/>
    </source>
</evidence>
<comment type="catalytic activity">
    <reaction evidence="14 15">
        <text>chorismate + L-glutamine = anthranilate + pyruvate + L-glutamate + H(+)</text>
        <dbReference type="Rhea" id="RHEA:21732"/>
        <dbReference type="ChEBI" id="CHEBI:15361"/>
        <dbReference type="ChEBI" id="CHEBI:15378"/>
        <dbReference type="ChEBI" id="CHEBI:16567"/>
        <dbReference type="ChEBI" id="CHEBI:29748"/>
        <dbReference type="ChEBI" id="CHEBI:29985"/>
        <dbReference type="ChEBI" id="CHEBI:58359"/>
        <dbReference type="EC" id="4.1.3.27"/>
    </reaction>
</comment>
<dbReference type="NCBIfam" id="TIGR00564">
    <property type="entry name" value="trpE_most"/>
    <property type="match status" value="1"/>
</dbReference>
<dbReference type="InterPro" id="IPR005801">
    <property type="entry name" value="ADC_synthase"/>
</dbReference>
<accession>A0A927F923</accession>
<proteinExistence type="inferred from homology"/>
<dbReference type="Gene3D" id="3.60.120.10">
    <property type="entry name" value="Anthranilate synthase"/>
    <property type="match status" value="1"/>
</dbReference>
<comment type="pathway">
    <text evidence="2 15">Amino-acid biosynthesis; L-tryptophan biosynthesis; L-tryptophan from chorismate: step 1/5.</text>
</comment>